<dbReference type="InterPro" id="IPR027806">
    <property type="entry name" value="HARBI1_dom"/>
</dbReference>
<dbReference type="eggNOG" id="KOG4585">
    <property type="taxonomic scope" value="Eukaryota"/>
</dbReference>
<keyword evidence="5" id="KW-0479">Metal-binding</keyword>
<reference evidence="10" key="1">
    <citation type="submission" date="2011-05" db="EMBL/GenBank/DDBJ databases">
        <authorList>
            <person name="Richards S.R."/>
            <person name="Qu J."/>
            <person name="Jiang H."/>
            <person name="Jhangiani S.N."/>
            <person name="Agravi P."/>
            <person name="Goodspeed R."/>
            <person name="Gross S."/>
            <person name="Mandapat C."/>
            <person name="Jackson L."/>
            <person name="Mathew T."/>
            <person name="Pu L."/>
            <person name="Thornton R."/>
            <person name="Saada N."/>
            <person name="Wilczek-Boney K.B."/>
            <person name="Lee S."/>
            <person name="Kovar C."/>
            <person name="Wu Y."/>
            <person name="Scherer S.E."/>
            <person name="Worley K.C."/>
            <person name="Muzny D.M."/>
            <person name="Gibbs R."/>
        </authorList>
    </citation>
    <scope>NUCLEOTIDE SEQUENCE</scope>
    <source>
        <strain evidence="10">Brora</strain>
    </source>
</reference>
<name>T1IU29_STRMM</name>
<evidence type="ECO:0000259" key="8">
    <source>
        <dbReference type="Pfam" id="PF13359"/>
    </source>
</evidence>
<dbReference type="EMBL" id="JH431519">
    <property type="status" value="NOT_ANNOTATED_CDS"/>
    <property type="molecule type" value="Genomic_DNA"/>
</dbReference>
<dbReference type="Pfam" id="PF13359">
    <property type="entry name" value="DDE_Tnp_4"/>
    <property type="match status" value="1"/>
</dbReference>
<dbReference type="PhylomeDB" id="T1IU29"/>
<keyword evidence="6" id="KW-0378">Hydrolase</keyword>
<dbReference type="OMA" id="IRVEHCI"/>
<dbReference type="HOGENOM" id="CLU_018552_2_2_1"/>
<evidence type="ECO:0000313" key="9">
    <source>
        <dbReference type="EnsemblMetazoa" id="SMAR004644-PA"/>
    </source>
</evidence>
<keyword evidence="4" id="KW-0540">Nuclease</keyword>
<dbReference type="InterPro" id="IPR045249">
    <property type="entry name" value="HARBI1-like"/>
</dbReference>
<dbReference type="Proteomes" id="UP000014500">
    <property type="component" value="Unassembled WGS sequence"/>
</dbReference>
<comment type="similarity">
    <text evidence="3">Belongs to the HARBI1 family.</text>
</comment>
<dbReference type="AlphaFoldDB" id="T1IU29"/>
<accession>T1IU29</accession>
<evidence type="ECO:0000256" key="6">
    <source>
        <dbReference type="ARBA" id="ARBA00022801"/>
    </source>
</evidence>
<protein>
    <recommendedName>
        <fullName evidence="8">DDE Tnp4 domain-containing protein</fullName>
    </recommendedName>
</protein>
<dbReference type="PANTHER" id="PTHR22930">
    <property type="match status" value="1"/>
</dbReference>
<comment type="subcellular location">
    <subcellularLocation>
        <location evidence="2">Nucleus</location>
    </subcellularLocation>
</comment>
<evidence type="ECO:0000256" key="4">
    <source>
        <dbReference type="ARBA" id="ARBA00022722"/>
    </source>
</evidence>
<dbReference type="GO" id="GO:0004518">
    <property type="term" value="F:nuclease activity"/>
    <property type="evidence" value="ECO:0007669"/>
    <property type="project" value="UniProtKB-KW"/>
</dbReference>
<organism evidence="9 10">
    <name type="scientific">Strigamia maritima</name>
    <name type="common">European centipede</name>
    <name type="synonym">Geophilus maritimus</name>
    <dbReference type="NCBI Taxonomy" id="126957"/>
    <lineage>
        <taxon>Eukaryota</taxon>
        <taxon>Metazoa</taxon>
        <taxon>Ecdysozoa</taxon>
        <taxon>Arthropoda</taxon>
        <taxon>Myriapoda</taxon>
        <taxon>Chilopoda</taxon>
        <taxon>Pleurostigmophora</taxon>
        <taxon>Geophilomorpha</taxon>
        <taxon>Linotaeniidae</taxon>
        <taxon>Strigamia</taxon>
    </lineage>
</organism>
<dbReference type="EnsemblMetazoa" id="SMAR004644-RA">
    <property type="protein sequence ID" value="SMAR004644-PA"/>
    <property type="gene ID" value="SMAR004644"/>
</dbReference>
<feature type="domain" description="DDE Tnp4" evidence="8">
    <location>
        <begin position="113"/>
        <end position="272"/>
    </location>
</feature>
<sequence length="293" mass="33407">MRVTPEQFVNILKLIQGEPIFQSTTGRPQTPVPTQLAITLYRFGHECVTTKTIAELFGVSNGGLINDLTQRVSKALLAHCPDIIKWPSLEEQLELSAQMDVLENGLPKCVAFLDGTHIPLAEAPENDPESYFNRKSRYSLQVQIICDRHRVIRHVVVGYPGSVHDSRVFNDCTIGKNPEKFLTNGHWIAADSAYRLTQYVMTPFRSNATIGSEQERKFFNTYFSHHRVVVEHVNGILKEKFSSLKQLSLRIDGDRSYKFAVNWIMTCLCLYNLLRLYGRITFISIPNIKSFSK</sequence>
<dbReference type="STRING" id="126957.T1IU29"/>
<evidence type="ECO:0000256" key="2">
    <source>
        <dbReference type="ARBA" id="ARBA00004123"/>
    </source>
</evidence>
<dbReference type="GO" id="GO:0016787">
    <property type="term" value="F:hydrolase activity"/>
    <property type="evidence" value="ECO:0007669"/>
    <property type="project" value="UniProtKB-KW"/>
</dbReference>
<dbReference type="GO" id="GO:0005634">
    <property type="term" value="C:nucleus"/>
    <property type="evidence" value="ECO:0007669"/>
    <property type="project" value="UniProtKB-SubCell"/>
</dbReference>
<evidence type="ECO:0000256" key="7">
    <source>
        <dbReference type="ARBA" id="ARBA00023242"/>
    </source>
</evidence>
<dbReference type="GO" id="GO:0046872">
    <property type="term" value="F:metal ion binding"/>
    <property type="evidence" value="ECO:0007669"/>
    <property type="project" value="UniProtKB-KW"/>
</dbReference>
<evidence type="ECO:0000256" key="5">
    <source>
        <dbReference type="ARBA" id="ARBA00022723"/>
    </source>
</evidence>
<proteinExistence type="inferred from homology"/>
<evidence type="ECO:0000313" key="10">
    <source>
        <dbReference type="Proteomes" id="UP000014500"/>
    </source>
</evidence>
<evidence type="ECO:0000256" key="3">
    <source>
        <dbReference type="ARBA" id="ARBA00006958"/>
    </source>
</evidence>
<keyword evidence="10" id="KW-1185">Reference proteome</keyword>
<comment type="cofactor">
    <cofactor evidence="1">
        <name>a divalent metal cation</name>
        <dbReference type="ChEBI" id="CHEBI:60240"/>
    </cofactor>
</comment>
<evidence type="ECO:0000256" key="1">
    <source>
        <dbReference type="ARBA" id="ARBA00001968"/>
    </source>
</evidence>
<reference evidence="9" key="2">
    <citation type="submission" date="2015-02" db="UniProtKB">
        <authorList>
            <consortium name="EnsemblMetazoa"/>
        </authorList>
    </citation>
    <scope>IDENTIFICATION</scope>
</reference>
<dbReference type="PANTHER" id="PTHR22930:SF85">
    <property type="entry name" value="GH03217P-RELATED"/>
    <property type="match status" value="1"/>
</dbReference>
<keyword evidence="7" id="KW-0539">Nucleus</keyword>